<feature type="compositionally biased region" description="Basic and acidic residues" evidence="10">
    <location>
        <begin position="747"/>
        <end position="759"/>
    </location>
</feature>
<dbReference type="PANTHER" id="PTHR23501">
    <property type="entry name" value="MAJOR FACILITATOR SUPERFAMILY"/>
    <property type="match status" value="1"/>
</dbReference>
<evidence type="ECO:0000256" key="7">
    <source>
        <dbReference type="ARBA" id="ARBA00057269"/>
    </source>
</evidence>
<gene>
    <name evidence="13" type="ORF">GCG54_00000228</name>
</gene>
<keyword evidence="6 11" id="KW-0472">Membrane</keyword>
<keyword evidence="14" id="KW-1185">Reference proteome</keyword>
<organism evidence="13 14">
    <name type="scientific">Colletotrichum gloeosporioides</name>
    <name type="common">Anthracnose fungus</name>
    <name type="synonym">Glomerella cingulata</name>
    <dbReference type="NCBI Taxonomy" id="474922"/>
    <lineage>
        <taxon>Eukaryota</taxon>
        <taxon>Fungi</taxon>
        <taxon>Dikarya</taxon>
        <taxon>Ascomycota</taxon>
        <taxon>Pezizomycotina</taxon>
        <taxon>Sordariomycetes</taxon>
        <taxon>Hypocreomycetidae</taxon>
        <taxon>Glomerellales</taxon>
        <taxon>Glomerellaceae</taxon>
        <taxon>Colletotrichum</taxon>
        <taxon>Colletotrichum gloeosporioides species complex</taxon>
    </lineage>
</organism>
<feature type="transmembrane region" description="Helical" evidence="11">
    <location>
        <begin position="623"/>
        <end position="643"/>
    </location>
</feature>
<dbReference type="GO" id="GO:0005774">
    <property type="term" value="C:vacuolar membrane"/>
    <property type="evidence" value="ECO:0007669"/>
    <property type="project" value="UniProtKB-SubCell"/>
</dbReference>
<feature type="transmembrane region" description="Helical" evidence="11">
    <location>
        <begin position="1139"/>
        <end position="1159"/>
    </location>
</feature>
<feature type="transmembrane region" description="Helical" evidence="11">
    <location>
        <begin position="1347"/>
        <end position="1364"/>
    </location>
</feature>
<dbReference type="Proteomes" id="UP000613401">
    <property type="component" value="Unassembled WGS sequence"/>
</dbReference>
<evidence type="ECO:0000313" key="14">
    <source>
        <dbReference type="Proteomes" id="UP000613401"/>
    </source>
</evidence>
<comment type="subcellular location">
    <subcellularLocation>
        <location evidence="1">Vacuole membrane</location>
        <topology evidence="1">Multi-pass membrane protein</topology>
    </subcellularLocation>
</comment>
<reference evidence="13" key="2">
    <citation type="submission" date="2020-03" db="EMBL/GenBank/DDBJ databases">
        <authorList>
            <person name="Fu F.-F."/>
            <person name="Chen J."/>
        </authorList>
    </citation>
    <scope>NUCLEOTIDE SEQUENCE</scope>
    <source>
        <strain evidence="13">Lc1</strain>
    </source>
</reference>
<feature type="transmembrane region" description="Helical" evidence="11">
    <location>
        <begin position="1272"/>
        <end position="1289"/>
    </location>
</feature>
<dbReference type="Gene3D" id="1.20.1250.20">
    <property type="entry name" value="MFS general substrate transporter like domains"/>
    <property type="match status" value="1"/>
</dbReference>
<dbReference type="SUPFAM" id="SSF103473">
    <property type="entry name" value="MFS general substrate transporter"/>
    <property type="match status" value="2"/>
</dbReference>
<feature type="transmembrane region" description="Helical" evidence="11">
    <location>
        <begin position="1011"/>
        <end position="1028"/>
    </location>
</feature>
<feature type="transmembrane region" description="Helical" evidence="11">
    <location>
        <begin position="889"/>
        <end position="912"/>
    </location>
</feature>
<feature type="domain" description="Major facilitator superfamily (MFS) profile" evidence="12">
    <location>
        <begin position="890"/>
        <end position="1369"/>
    </location>
</feature>
<keyword evidence="3" id="KW-0813">Transport</keyword>
<dbReference type="GO" id="GO:0022857">
    <property type="term" value="F:transmembrane transporter activity"/>
    <property type="evidence" value="ECO:0007669"/>
    <property type="project" value="InterPro"/>
</dbReference>
<dbReference type="GO" id="GO:0005886">
    <property type="term" value="C:plasma membrane"/>
    <property type="evidence" value="ECO:0007669"/>
    <property type="project" value="TreeGrafter"/>
</dbReference>
<comment type="similarity">
    <text evidence="2">Belongs to the major facilitator superfamily. TCR/Tet family.</text>
</comment>
<dbReference type="InterPro" id="IPR020846">
    <property type="entry name" value="MFS_dom"/>
</dbReference>
<dbReference type="PRINTS" id="PR01036">
    <property type="entry name" value="TCRTETB"/>
</dbReference>
<feature type="transmembrane region" description="Helical" evidence="11">
    <location>
        <begin position="1034"/>
        <end position="1055"/>
    </location>
</feature>
<feature type="transmembrane region" description="Helical" evidence="11">
    <location>
        <begin position="1099"/>
        <end position="1118"/>
    </location>
</feature>
<dbReference type="InterPro" id="IPR036259">
    <property type="entry name" value="MFS_trans_sf"/>
</dbReference>
<evidence type="ECO:0000259" key="12">
    <source>
        <dbReference type="PROSITE" id="PS50850"/>
    </source>
</evidence>
<proteinExistence type="inferred from homology"/>
<feature type="compositionally biased region" description="Low complexity" evidence="10">
    <location>
        <begin position="818"/>
        <end position="850"/>
    </location>
</feature>
<dbReference type="FunFam" id="1.20.1720.10:FF:000014">
    <property type="entry name" value="MFS drug transporter, putative"/>
    <property type="match status" value="1"/>
</dbReference>
<evidence type="ECO:0000313" key="13">
    <source>
        <dbReference type="EMBL" id="KAF3802861.1"/>
    </source>
</evidence>
<dbReference type="CDD" id="cd17502">
    <property type="entry name" value="MFS_Azr1_MDR_like"/>
    <property type="match status" value="1"/>
</dbReference>
<evidence type="ECO:0000256" key="6">
    <source>
        <dbReference type="ARBA" id="ARBA00023136"/>
    </source>
</evidence>
<comment type="function">
    <text evidence="7">Efflux pump; part of the gene cluster that mediates the biosynthesis of dothistromin (DOTH), a polyketide toxin very similar in structure to the aflatoxin precursor, versicolorin B. One function of dotC may be to transport early-stage dothistromin biosynthetic intermediates from the cytoplasm into vacuoles, thereby affecting the rate of dothistromin production.</text>
</comment>
<dbReference type="GeneID" id="69007401"/>
<feature type="transmembrane region" description="Helical" evidence="11">
    <location>
        <begin position="924"/>
        <end position="943"/>
    </location>
</feature>
<feature type="transmembrane region" description="Helical" evidence="11">
    <location>
        <begin position="1202"/>
        <end position="1220"/>
    </location>
</feature>
<feature type="compositionally biased region" description="Gly residues" evidence="10">
    <location>
        <begin position="684"/>
        <end position="700"/>
    </location>
</feature>
<dbReference type="Gene3D" id="1.20.1720.10">
    <property type="entry name" value="Multidrug resistance protein D"/>
    <property type="match status" value="1"/>
</dbReference>
<comment type="caution">
    <text evidence="13">The sequence shown here is derived from an EMBL/GenBank/DDBJ whole genome shotgun (WGS) entry which is preliminary data.</text>
</comment>
<dbReference type="FunFam" id="1.20.1250.20:FF:000196">
    <property type="entry name" value="MFS toxin efflux pump (AflT)"/>
    <property type="match status" value="1"/>
</dbReference>
<sequence length="1389" mass="148052">MARTIWRHSATSSPYGDSPTAMGRNSAEAARRETIDLEDISAHIRASHGGAAAPTRPWSRRTDGTTDFYGARRSIDSERTADDIRDWPRYAKMEKAGSAFPSPLGTSVSQTNFLHPPTPDAMDSSASAASFDRKRDEFNDTIHLTSNAPPGAEGSKAGSSFLWWTWALWLLGALMVTLTGLYSTGSAKALMKQSFFVASPQNSILLLRVLTELCAVVLAALVVVVVEDLQWALASRPGGVSLLHFVGLDSGTGVWGLLRLLATADWKEKYSSLFRLLVICSIPLPGIILMGAISIEMVTFPEKTYPVSAGIGPFNASNVYHVRNSTATALLVQMGSPAWSDRDSFSLDPLTKGVGKCTGPDGNWAPCDESHLLTGGVVAIAPQTDDLKQLPGSASYVVPKTRVVQLEYGKVPDLENLRKTGKCFLLGAASAASYWCAKTGDNNALLFGSAYCPISMQATSSCINDTTWTSKLEISSSLFVYSRLATITYDRGNFSILAVTDMTPAKQDIITLDDYMLSLSAVVPGFNATSSQDATKGDNSALAIYAVTALPINDSEVAKKQSLKAIRKAMSVPFHYFHSNYFSNGPSIWELTGPREGLPADMYTDLSISVLSHQVVAGKVSRVLFVLVSSTILCLSAAIIVATSRVCEKRPERCGYPTLDFAAVCAVRGMQPAPAGWDQERQDGTGGPGAGPGGPGGGGHTLHKSLTQLGQKPKPFDVAKNIKNDRHQRSGSSDTGEPQTVTGKAADPIRSRLDNHGVKGEASNAGGNVDARGSPLLPAAKRPVPRWVRCVSRPIYMTANHHLHDDEKVDDVERAAGTTTSSSDSISSNNEVTANPPASAAKAEASTPETGPTAGETKQDVAPEAATTTAADADADAPEAGRTKLETTLIVLSLCAALFLAALDVTIITTAVPTIAQEFNSNIGYIWIGSAYLLANAAFVPTWGKISDIWGRKPVLLSAVGVFWVGSLLCGLAVDMAMLIAARAIQGIGGGGIIVLVNICISDLFSMRQRGVYFGVMGMVWAVASAVGPVIGGFYINLPISGVGIIILFFVLKLHNPRTPVVKGLKAIDWIGTVTIIGGTIMFLFGLEFGGVTYPWSSPTVICLIVFGVLTIGLFTVNEWKYARYPVIPMHLFSDWSNLAAFATSFCHAFAFISGSYWLPLYFQGVQGVSSLLSGVYLLPYVLSLSLMSALAGYVIRKTGNYLYLIIAGMAVATLGFGLFHDLPLQRNFTKIVLYQIVAGLGIGPNFQSPLIAVQTSVEPRDIAAATSTFGFIRQMATSISVVIGGVVFNNEMQKQHPRLLAELGPELAALLSGSSAASSVGVVAGLQGEQGQIARGAYLNSLRTMYIVYVAFAGLGLVMSLFIRQKQLSKKHTEHRTGLKTLRSRTGK</sequence>
<evidence type="ECO:0000256" key="1">
    <source>
        <dbReference type="ARBA" id="ARBA00004128"/>
    </source>
</evidence>
<feature type="transmembrane region" description="Helical" evidence="11">
    <location>
        <begin position="273"/>
        <end position="295"/>
    </location>
</feature>
<protein>
    <recommendedName>
        <fullName evidence="8">Efflux pump dotC</fullName>
    </recommendedName>
    <alternativeName>
        <fullName evidence="9">Dothistromin biosynthesis protein C</fullName>
    </alternativeName>
</protein>
<keyword evidence="5 11" id="KW-1133">Transmembrane helix</keyword>
<feature type="transmembrane region" description="Helical" evidence="11">
    <location>
        <begin position="1171"/>
        <end position="1195"/>
    </location>
</feature>
<evidence type="ECO:0000256" key="5">
    <source>
        <dbReference type="ARBA" id="ARBA00022989"/>
    </source>
</evidence>
<dbReference type="EMBL" id="WVTB01000059">
    <property type="protein sequence ID" value="KAF3802861.1"/>
    <property type="molecule type" value="Genomic_DNA"/>
</dbReference>
<dbReference type="PANTHER" id="PTHR23501:SF102">
    <property type="entry name" value="DRUG TRANSPORTER, PUTATIVE (AFU_ORTHOLOGUE AFUA_3G08530)-RELATED"/>
    <property type="match status" value="1"/>
</dbReference>
<dbReference type="PROSITE" id="PS50850">
    <property type="entry name" value="MFS"/>
    <property type="match status" value="1"/>
</dbReference>
<evidence type="ECO:0000256" key="4">
    <source>
        <dbReference type="ARBA" id="ARBA00022692"/>
    </source>
</evidence>
<dbReference type="InterPro" id="IPR011701">
    <property type="entry name" value="MFS"/>
</dbReference>
<name>A0A8H4CFH4_COLGL</name>
<dbReference type="RefSeq" id="XP_045262020.1">
    <property type="nucleotide sequence ID" value="XM_045400369.1"/>
</dbReference>
<dbReference type="Pfam" id="PF07690">
    <property type="entry name" value="MFS_1"/>
    <property type="match status" value="1"/>
</dbReference>
<feature type="transmembrane region" description="Helical" evidence="11">
    <location>
        <begin position="1067"/>
        <end position="1087"/>
    </location>
</feature>
<evidence type="ECO:0000256" key="2">
    <source>
        <dbReference type="ARBA" id="ARBA00007520"/>
    </source>
</evidence>
<keyword evidence="4 11" id="KW-0812">Transmembrane</keyword>
<feature type="region of interest" description="Disordered" evidence="10">
    <location>
        <begin position="814"/>
        <end position="878"/>
    </location>
</feature>
<evidence type="ECO:0000256" key="9">
    <source>
        <dbReference type="ARBA" id="ARBA00083178"/>
    </source>
</evidence>
<feature type="transmembrane region" description="Helical" evidence="11">
    <location>
        <begin position="205"/>
        <end position="226"/>
    </location>
</feature>
<feature type="region of interest" description="Disordered" evidence="10">
    <location>
        <begin position="1"/>
        <end position="30"/>
    </location>
</feature>
<accession>A0A8H4CFH4</accession>
<feature type="transmembrane region" description="Helical" evidence="11">
    <location>
        <begin position="980"/>
        <end position="999"/>
    </location>
</feature>
<evidence type="ECO:0000256" key="11">
    <source>
        <dbReference type="SAM" id="Phobius"/>
    </source>
</evidence>
<evidence type="ECO:0000256" key="8">
    <source>
        <dbReference type="ARBA" id="ARBA00069956"/>
    </source>
</evidence>
<evidence type="ECO:0000256" key="10">
    <source>
        <dbReference type="SAM" id="MobiDB-lite"/>
    </source>
</evidence>
<feature type="region of interest" description="Disordered" evidence="10">
    <location>
        <begin position="674"/>
        <end position="705"/>
    </location>
</feature>
<feature type="region of interest" description="Disordered" evidence="10">
    <location>
        <begin position="722"/>
        <end position="779"/>
    </location>
</feature>
<reference evidence="13" key="1">
    <citation type="journal article" date="2020" name="Phytopathology">
        <title>Genome sequence and comparative analysis of Colletotrichum gloeosporioides isolated from Liriodendron leaves.</title>
        <authorList>
            <person name="Fu F.F."/>
            <person name="Hao Z."/>
            <person name="Wang P."/>
            <person name="Lu Y."/>
            <person name="Xue L.J."/>
            <person name="Wei G."/>
            <person name="Tian Y."/>
            <person name="Baishi H."/>
            <person name="Xu H."/>
            <person name="Shi J."/>
            <person name="Cheng T."/>
            <person name="Wang G."/>
            <person name="Yi Y."/>
            <person name="Chen J."/>
        </authorList>
    </citation>
    <scope>NUCLEOTIDE SEQUENCE</scope>
    <source>
        <strain evidence="13">Lc1</strain>
    </source>
</reference>
<feature type="transmembrane region" description="Helical" evidence="11">
    <location>
        <begin position="161"/>
        <end position="184"/>
    </location>
</feature>
<feature type="compositionally biased region" description="Low complexity" evidence="10">
    <location>
        <begin position="862"/>
        <end position="872"/>
    </location>
</feature>
<evidence type="ECO:0000256" key="3">
    <source>
        <dbReference type="ARBA" id="ARBA00022448"/>
    </source>
</evidence>
<feature type="region of interest" description="Disordered" evidence="10">
    <location>
        <begin position="45"/>
        <end position="74"/>
    </location>
</feature>
<feature type="transmembrane region" description="Helical" evidence="11">
    <location>
        <begin position="955"/>
        <end position="974"/>
    </location>
</feature>
<feature type="compositionally biased region" description="Polar residues" evidence="10">
    <location>
        <begin position="730"/>
        <end position="742"/>
    </location>
</feature>